<dbReference type="SMART" id="SM00490">
    <property type="entry name" value="HELICc"/>
    <property type="match status" value="1"/>
</dbReference>
<dbReference type="EMBL" id="CAJOBD010002516">
    <property type="protein sequence ID" value="CAF3887759.1"/>
    <property type="molecule type" value="Genomic_DNA"/>
</dbReference>
<dbReference type="SUPFAM" id="SSF52540">
    <property type="entry name" value="P-loop containing nucleoside triphosphate hydrolases"/>
    <property type="match status" value="1"/>
</dbReference>
<dbReference type="EMBL" id="CAJNOT010003151">
    <property type="protein sequence ID" value="CAF1367309.1"/>
    <property type="molecule type" value="Genomic_DNA"/>
</dbReference>
<dbReference type="PROSITE" id="PS51194">
    <property type="entry name" value="HELICASE_CTER"/>
    <property type="match status" value="1"/>
</dbReference>
<evidence type="ECO:0000313" key="2">
    <source>
        <dbReference type="EMBL" id="CAF1367309.1"/>
    </source>
</evidence>
<organism evidence="2 5">
    <name type="scientific">Rotaria sordida</name>
    <dbReference type="NCBI Taxonomy" id="392033"/>
    <lineage>
        <taxon>Eukaryota</taxon>
        <taxon>Metazoa</taxon>
        <taxon>Spiralia</taxon>
        <taxon>Gnathifera</taxon>
        <taxon>Rotifera</taxon>
        <taxon>Eurotatoria</taxon>
        <taxon>Bdelloidea</taxon>
        <taxon>Philodinida</taxon>
        <taxon>Philodinidae</taxon>
        <taxon>Rotaria</taxon>
    </lineage>
</organism>
<evidence type="ECO:0000313" key="4">
    <source>
        <dbReference type="EMBL" id="CAF4013315.1"/>
    </source>
</evidence>
<evidence type="ECO:0000259" key="1">
    <source>
        <dbReference type="PROSITE" id="PS51194"/>
    </source>
</evidence>
<accession>A0A815IKV1</accession>
<dbReference type="Proteomes" id="UP000663864">
    <property type="component" value="Unassembled WGS sequence"/>
</dbReference>
<evidence type="ECO:0000313" key="3">
    <source>
        <dbReference type="EMBL" id="CAF3887759.1"/>
    </source>
</evidence>
<dbReference type="Proteomes" id="UP000663823">
    <property type="component" value="Unassembled WGS sequence"/>
</dbReference>
<dbReference type="Gene3D" id="3.40.50.300">
    <property type="entry name" value="P-loop containing nucleotide triphosphate hydrolases"/>
    <property type="match status" value="1"/>
</dbReference>
<name>A0A815IKV1_9BILA</name>
<feature type="non-terminal residue" evidence="2">
    <location>
        <position position="1"/>
    </location>
</feature>
<evidence type="ECO:0000313" key="5">
    <source>
        <dbReference type="Proteomes" id="UP000663864"/>
    </source>
</evidence>
<dbReference type="InterPro" id="IPR001650">
    <property type="entry name" value="Helicase_C-like"/>
</dbReference>
<feature type="domain" description="Helicase C-terminal" evidence="1">
    <location>
        <begin position="1"/>
        <end position="100"/>
    </location>
</feature>
<sequence>QEERFYALEKFVKGEKDVLCATDVASKGLDFPEIQHVINYDLPEDIENYVHRIGRTGRCGRQGLATTFINKTCDEALLLDLKHLLIEARQIVPSFLLRLESDKEHLLDIGDEPGCSYCNGLGHRITNCPKLESQHNKTAINMKKNDFLAKGNSDW</sequence>
<dbReference type="PANTHER" id="PTHR47958">
    <property type="entry name" value="ATP-DEPENDENT RNA HELICASE DBP3"/>
    <property type="match status" value="1"/>
</dbReference>
<proteinExistence type="predicted"/>
<dbReference type="Proteomes" id="UP000663836">
    <property type="component" value="Unassembled WGS sequence"/>
</dbReference>
<dbReference type="EMBL" id="CAJOAX010007590">
    <property type="protein sequence ID" value="CAF4013315.1"/>
    <property type="molecule type" value="Genomic_DNA"/>
</dbReference>
<dbReference type="InterPro" id="IPR027417">
    <property type="entry name" value="P-loop_NTPase"/>
</dbReference>
<dbReference type="CDD" id="cd18787">
    <property type="entry name" value="SF2_C_DEAD"/>
    <property type="match status" value="1"/>
</dbReference>
<dbReference type="Pfam" id="PF00271">
    <property type="entry name" value="Helicase_C"/>
    <property type="match status" value="1"/>
</dbReference>
<reference evidence="2" key="1">
    <citation type="submission" date="2021-02" db="EMBL/GenBank/DDBJ databases">
        <authorList>
            <person name="Nowell W R."/>
        </authorList>
    </citation>
    <scope>NUCLEOTIDE SEQUENCE</scope>
</reference>
<comment type="caution">
    <text evidence="2">The sequence shown here is derived from an EMBL/GenBank/DDBJ whole genome shotgun (WGS) entry which is preliminary data.</text>
</comment>
<dbReference type="AlphaFoldDB" id="A0A815IKV1"/>
<protein>
    <recommendedName>
        <fullName evidence="1">Helicase C-terminal domain-containing protein</fullName>
    </recommendedName>
</protein>
<gene>
    <name evidence="3" type="ORF">JBS370_LOCUS20197</name>
    <name evidence="4" type="ORF">OTI717_LOCUS29677</name>
    <name evidence="2" type="ORF">ZHD862_LOCUS31401</name>
</gene>